<dbReference type="InterPro" id="IPR052021">
    <property type="entry name" value="Type-I_RS_S_subunit"/>
</dbReference>
<dbReference type="SUPFAM" id="SSF116734">
    <property type="entry name" value="DNA methylase specificity domain"/>
    <property type="match status" value="2"/>
</dbReference>
<evidence type="ECO:0000313" key="5">
    <source>
        <dbReference type="EMBL" id="MEQ2465379.1"/>
    </source>
</evidence>
<name>A0ABV1F0D7_9BACI</name>
<dbReference type="Gene3D" id="3.90.220.20">
    <property type="entry name" value="DNA methylase specificity domains"/>
    <property type="match status" value="2"/>
</dbReference>
<evidence type="ECO:0000256" key="3">
    <source>
        <dbReference type="ARBA" id="ARBA00023125"/>
    </source>
</evidence>
<comment type="similarity">
    <text evidence="1">Belongs to the type-I restriction system S methylase family.</text>
</comment>
<dbReference type="PANTHER" id="PTHR30408">
    <property type="entry name" value="TYPE-1 RESTRICTION ENZYME ECOKI SPECIFICITY PROTEIN"/>
    <property type="match status" value="1"/>
</dbReference>
<evidence type="ECO:0000259" key="4">
    <source>
        <dbReference type="Pfam" id="PF01420"/>
    </source>
</evidence>
<dbReference type="Proteomes" id="UP001465426">
    <property type="component" value="Unassembled WGS sequence"/>
</dbReference>
<protein>
    <submittedName>
        <fullName evidence="5">Restriction endonuclease subunit S</fullName>
        <ecNumber evidence="5">3.1.21.-</ecNumber>
    </submittedName>
</protein>
<feature type="domain" description="Type I restriction modification DNA specificity" evidence="4">
    <location>
        <begin position="223"/>
        <end position="361"/>
    </location>
</feature>
<sequence>MNSFSQNWTVKSLEELNINIIDGDRGKNYPKKDELTSTGYCPFLNNKNLIGDKISLNDCEFISKERDSLLRKGRIQVNDIIITTRGTVGNVGFFHNKLDYDFARINSGMVILRNADSDILTQYLYHLLKSPLLKEQYKSLTSGSAQPQLPIRDLKKVKLIIPPKVIQEKIVNIIDSIESKIELNHAMNNTLEHMAMTLYKHWFIDFGPFQDGDFTDTELGEIPKGWEVKSLKDIASILMGQSPKSEFYNQEGEGLPFHQGVANFGIRFPINITHSTKLLRVAEEGDLLISVRAPVGRLNIAHTKMVIGRGLSAISSKTNNPSFLLYTLKTLFSEEDKYGSGTIFNSINKGELENLKVIVPVETIINEYESRVSVYESLIKTNHEQILSLTDTRDYLLPRLLSAEIDLSEVAEKVKEVILNEQPEPSV</sequence>
<dbReference type="GO" id="GO:0004519">
    <property type="term" value="F:endonuclease activity"/>
    <property type="evidence" value="ECO:0007669"/>
    <property type="project" value="UniProtKB-KW"/>
</dbReference>
<evidence type="ECO:0000313" key="6">
    <source>
        <dbReference type="Proteomes" id="UP001465426"/>
    </source>
</evidence>
<dbReference type="CDD" id="cd17495">
    <property type="entry name" value="RMtype1_S_Cep9333ORF4827P-TRD2-CR2_like"/>
    <property type="match status" value="1"/>
</dbReference>
<dbReference type="InterPro" id="IPR000055">
    <property type="entry name" value="Restrct_endonuc_typeI_TRD"/>
</dbReference>
<reference evidence="5 6" key="1">
    <citation type="submission" date="2024-03" db="EMBL/GenBank/DDBJ databases">
        <title>Human intestinal bacterial collection.</title>
        <authorList>
            <person name="Pauvert C."/>
            <person name="Hitch T.C.A."/>
            <person name="Clavel T."/>
        </authorList>
    </citation>
    <scope>NUCLEOTIDE SEQUENCE [LARGE SCALE GENOMIC DNA]</scope>
    <source>
        <strain evidence="5 6">CLA-SR-H024</strain>
    </source>
</reference>
<dbReference type="EC" id="3.1.21.-" evidence="5"/>
<comment type="caution">
    <text evidence="5">The sequence shown here is derived from an EMBL/GenBank/DDBJ whole genome shotgun (WGS) entry which is preliminary data.</text>
</comment>
<keyword evidence="5" id="KW-0378">Hydrolase</keyword>
<dbReference type="InterPro" id="IPR044946">
    <property type="entry name" value="Restrct_endonuc_typeI_TRD_sf"/>
</dbReference>
<keyword evidence="3" id="KW-0238">DNA-binding</keyword>
<keyword evidence="2" id="KW-0680">Restriction system</keyword>
<dbReference type="Pfam" id="PF01420">
    <property type="entry name" value="Methylase_S"/>
    <property type="match status" value="2"/>
</dbReference>
<dbReference type="RefSeq" id="WP_235252336.1">
    <property type="nucleotide sequence ID" value="NZ_JBBMFN010000011.1"/>
</dbReference>
<evidence type="ECO:0000256" key="1">
    <source>
        <dbReference type="ARBA" id="ARBA00010923"/>
    </source>
</evidence>
<accession>A0ABV1F0D7</accession>
<feature type="domain" description="Type I restriction modification DNA specificity" evidence="4">
    <location>
        <begin position="7"/>
        <end position="193"/>
    </location>
</feature>
<proteinExistence type="inferred from homology"/>
<keyword evidence="5" id="KW-0540">Nuclease</keyword>
<dbReference type="GO" id="GO:0016787">
    <property type="term" value="F:hydrolase activity"/>
    <property type="evidence" value="ECO:0007669"/>
    <property type="project" value="UniProtKB-KW"/>
</dbReference>
<dbReference type="EMBL" id="JBBMFN010000011">
    <property type="protein sequence ID" value="MEQ2465379.1"/>
    <property type="molecule type" value="Genomic_DNA"/>
</dbReference>
<keyword evidence="6" id="KW-1185">Reference proteome</keyword>
<gene>
    <name evidence="5" type="ORF">WMO63_06810</name>
</gene>
<organism evidence="5 6">
    <name type="scientific">Niallia hominis</name>
    <dbReference type="NCBI Taxonomy" id="3133173"/>
    <lineage>
        <taxon>Bacteria</taxon>
        <taxon>Bacillati</taxon>
        <taxon>Bacillota</taxon>
        <taxon>Bacilli</taxon>
        <taxon>Bacillales</taxon>
        <taxon>Bacillaceae</taxon>
        <taxon>Niallia</taxon>
    </lineage>
</organism>
<keyword evidence="5" id="KW-0255">Endonuclease</keyword>
<evidence type="ECO:0000256" key="2">
    <source>
        <dbReference type="ARBA" id="ARBA00022747"/>
    </source>
</evidence>
<dbReference type="PANTHER" id="PTHR30408:SF12">
    <property type="entry name" value="TYPE I RESTRICTION ENZYME MJAVIII SPECIFICITY SUBUNIT"/>
    <property type="match status" value="1"/>
</dbReference>